<keyword evidence="1" id="KW-1133">Transmembrane helix</keyword>
<evidence type="ECO:0000256" key="1">
    <source>
        <dbReference type="SAM" id="Phobius"/>
    </source>
</evidence>
<keyword evidence="1" id="KW-0812">Transmembrane</keyword>
<dbReference type="Proteomes" id="UP000192284">
    <property type="component" value="Unassembled WGS sequence"/>
</dbReference>
<feature type="transmembrane region" description="Helical" evidence="1">
    <location>
        <begin position="325"/>
        <end position="345"/>
    </location>
</feature>
<keyword evidence="3" id="KW-1185">Reference proteome</keyword>
<feature type="transmembrane region" description="Helical" evidence="1">
    <location>
        <begin position="270"/>
        <end position="289"/>
    </location>
</feature>
<feature type="transmembrane region" description="Helical" evidence="1">
    <location>
        <begin position="151"/>
        <end position="170"/>
    </location>
</feature>
<feature type="transmembrane region" description="Helical" evidence="1">
    <location>
        <begin position="101"/>
        <end position="120"/>
    </location>
</feature>
<accession>A0A1W9ZEX3</accession>
<dbReference type="OrthoDB" id="9125015at2"/>
<keyword evidence="1" id="KW-0472">Membrane</keyword>
<gene>
    <name evidence="2" type="ORF">BST12_23745</name>
</gene>
<dbReference type="RefSeq" id="WP_083115696.1">
    <property type="nucleotide sequence ID" value="NZ_JACKTS010000037.1"/>
</dbReference>
<comment type="caution">
    <text evidence="2">The sequence shown here is derived from an EMBL/GenBank/DDBJ whole genome shotgun (WGS) entry which is preliminary data.</text>
</comment>
<organism evidence="2 3">
    <name type="scientific">Mycobacterium angelicum</name>
    <dbReference type="NCBI Taxonomy" id="470074"/>
    <lineage>
        <taxon>Bacteria</taxon>
        <taxon>Bacillati</taxon>
        <taxon>Actinomycetota</taxon>
        <taxon>Actinomycetes</taxon>
        <taxon>Mycobacteriales</taxon>
        <taxon>Mycobacteriaceae</taxon>
        <taxon>Mycobacterium</taxon>
    </lineage>
</organism>
<dbReference type="EMBL" id="MVHE01000062">
    <property type="protein sequence ID" value="ORA13654.1"/>
    <property type="molecule type" value="Genomic_DNA"/>
</dbReference>
<evidence type="ECO:0008006" key="4">
    <source>
        <dbReference type="Google" id="ProtNLM"/>
    </source>
</evidence>
<feature type="transmembrane region" description="Helical" evidence="1">
    <location>
        <begin position="357"/>
        <end position="378"/>
    </location>
</feature>
<feature type="transmembrane region" description="Helical" evidence="1">
    <location>
        <begin position="182"/>
        <end position="208"/>
    </location>
</feature>
<evidence type="ECO:0000313" key="2">
    <source>
        <dbReference type="EMBL" id="ORA13654.1"/>
    </source>
</evidence>
<protein>
    <recommendedName>
        <fullName evidence="4">Glycosyltransferase RgtA/B/C/D-like domain-containing protein</fullName>
    </recommendedName>
</protein>
<sequence length="518" mass="56393">MVAATDGMATTRAGLQDKIVRALGMAVPALIAFVCLWPVIWTADVASVVCDDFFYYLVPAEHWVNGAGSTYFPGEPTNCYHPLWFLWIAFLYSIAGDGKIFFGALALSVTALMIGFYFLFERFLRRVTGDRLAATAGAATAALPLARLGRMGLETSLTVFVAALLLVYLSSKPLAERTVREAAVVGLLSALLLLSRLDAAVLLCGLAVAVVPRWDAKRLMTFAAGTAPLYLYPAINLWAFGHLATTSMAAKTLRLYLPPNLYFLVFPNPTLGIALATAVAGVAVALIALLWRNPNADNRKLAMAVPVAVLLQFAAQAVLSGWIMFVWYIYFAVMSLGLLVSLLVVGLRRQELRRRVGVPAVAVALLFGVLWIGCSLMLDPIRAHTVNAARRLQAFSVTHPGVYAMGDQAGTPGWLVKQPIVQLEGLAMSHEFTDRIRQRQPLAQVFRDYHVNYYVAWVSDGADHGSCHALQEPNPLLSSPLAPHMTMRTCKTPVAVIESGPLHREVIYRIDPATGQPM</sequence>
<reference evidence="2 3" key="1">
    <citation type="submission" date="2017-02" db="EMBL/GenBank/DDBJ databases">
        <title>The new phylogeny of genus Mycobacterium.</title>
        <authorList>
            <person name="Tortoli E."/>
            <person name="Trovato A."/>
            <person name="Cirillo D.M."/>
        </authorList>
    </citation>
    <scope>NUCLEOTIDE SEQUENCE [LARGE SCALE GENOMIC DNA]</scope>
    <source>
        <strain evidence="2 3">DSM 45057</strain>
    </source>
</reference>
<dbReference type="AlphaFoldDB" id="A0A1W9ZEX3"/>
<name>A0A1W9ZEX3_MYCAN</name>
<proteinExistence type="predicted"/>
<feature type="transmembrane region" description="Helical" evidence="1">
    <location>
        <begin position="22"/>
        <end position="41"/>
    </location>
</feature>
<evidence type="ECO:0000313" key="3">
    <source>
        <dbReference type="Proteomes" id="UP000192284"/>
    </source>
</evidence>
<feature type="transmembrane region" description="Helical" evidence="1">
    <location>
        <begin position="301"/>
        <end position="319"/>
    </location>
</feature>
<feature type="transmembrane region" description="Helical" evidence="1">
    <location>
        <begin position="229"/>
        <end position="250"/>
    </location>
</feature>